<dbReference type="SUPFAM" id="SSF82679">
    <property type="entry name" value="N-utilization substance G protein NusG, N-terminal domain"/>
    <property type="match status" value="1"/>
</dbReference>
<dbReference type="Gene3D" id="3.30.70.940">
    <property type="entry name" value="NusG, N-terminal domain"/>
    <property type="match status" value="1"/>
</dbReference>
<dbReference type="EMBL" id="JACGDE010000025">
    <property type="protein sequence ID" value="MBA6068110.1"/>
    <property type="molecule type" value="Genomic_DNA"/>
</dbReference>
<name>A0A7W2JZS3_9PSED</name>
<evidence type="ECO:0000259" key="2">
    <source>
        <dbReference type="SMART" id="SM00738"/>
    </source>
</evidence>
<evidence type="ECO:0000313" key="4">
    <source>
        <dbReference type="Proteomes" id="UP000541770"/>
    </source>
</evidence>
<dbReference type="InterPro" id="IPR036735">
    <property type="entry name" value="NGN_dom_sf"/>
</dbReference>
<keyword evidence="1" id="KW-0804">Transcription</keyword>
<dbReference type="GO" id="GO:0006354">
    <property type="term" value="P:DNA-templated transcription elongation"/>
    <property type="evidence" value="ECO:0007669"/>
    <property type="project" value="InterPro"/>
</dbReference>
<comment type="caution">
    <text evidence="3">The sequence shown here is derived from an EMBL/GenBank/DDBJ whole genome shotgun (WGS) entry which is preliminary data.</text>
</comment>
<dbReference type="CDD" id="cd09894">
    <property type="entry name" value="NGN_SP_AnfA1"/>
    <property type="match status" value="1"/>
</dbReference>
<dbReference type="InterPro" id="IPR006645">
    <property type="entry name" value="NGN-like_dom"/>
</dbReference>
<proteinExistence type="predicted"/>
<organism evidence="3 4">
    <name type="scientific">Pseudomonas mosselii</name>
    <dbReference type="NCBI Taxonomy" id="78327"/>
    <lineage>
        <taxon>Bacteria</taxon>
        <taxon>Pseudomonadati</taxon>
        <taxon>Pseudomonadota</taxon>
        <taxon>Gammaproteobacteria</taxon>
        <taxon>Pseudomonadales</taxon>
        <taxon>Pseudomonadaceae</taxon>
        <taxon>Pseudomonas</taxon>
    </lineage>
</organism>
<feature type="domain" description="NusG-like N-terminal" evidence="2">
    <location>
        <begin position="1"/>
        <end position="102"/>
    </location>
</feature>
<protein>
    <submittedName>
        <fullName evidence="3">Transcriptional regulator</fullName>
    </submittedName>
</protein>
<dbReference type="Pfam" id="PF02357">
    <property type="entry name" value="NusG"/>
    <property type="match status" value="1"/>
</dbReference>
<evidence type="ECO:0000256" key="1">
    <source>
        <dbReference type="ARBA" id="ARBA00023163"/>
    </source>
</evidence>
<reference evidence="3 4" key="1">
    <citation type="submission" date="2020-07" db="EMBL/GenBank/DDBJ databases">
        <title>Diversity of carbapenemase encoding genes among Pseudomonas putida group clinical isolates in a tertiary Brazilian hospital.</title>
        <authorList>
            <person name="Alberto-Lei F."/>
            <person name="Nodari C.S."/>
            <person name="Streling A.P."/>
            <person name="Paulino J.T."/>
            <person name="Bessa-Neto F.O."/>
            <person name="Cayo R."/>
            <person name="Gales A.C."/>
        </authorList>
    </citation>
    <scope>NUCLEOTIDE SEQUENCE [LARGE SCALE GENOMIC DNA]</scope>
    <source>
        <strain evidence="3 4">14802</strain>
    </source>
</reference>
<accession>A0A7W2JZS3</accession>
<dbReference type="SMART" id="SM00738">
    <property type="entry name" value="NGN"/>
    <property type="match status" value="1"/>
</dbReference>
<dbReference type="AlphaFoldDB" id="A0A7W2JZS3"/>
<evidence type="ECO:0000313" key="3">
    <source>
        <dbReference type="EMBL" id="MBA6068110.1"/>
    </source>
</evidence>
<sequence length="177" mass="20068">MYRWHLITHNHRELGLVKRRLDVLGVEFYSPEMRAYKSRADCNSLRITEKPLFPGYLFVRLDPEQVHPSTISEIPGVKEFVKFGGPIIIVPSNLIAAIKQSLLIRTDQKIKSIECRNVPSAVHSVLSEIALMKSKVDRQVAFLALLQNQPDLTEKAARPYSRIVSVTEVPPVNEKLG</sequence>
<dbReference type="Proteomes" id="UP000541770">
    <property type="component" value="Unassembled WGS sequence"/>
</dbReference>
<gene>
    <name evidence="3" type="ORF">H4C75_25575</name>
</gene>